<feature type="compositionally biased region" description="Basic and acidic residues" evidence="1">
    <location>
        <begin position="586"/>
        <end position="596"/>
    </location>
</feature>
<accession>A0A420YBG5</accession>
<feature type="compositionally biased region" description="Low complexity" evidence="1">
    <location>
        <begin position="547"/>
        <end position="560"/>
    </location>
</feature>
<dbReference type="OrthoDB" id="3786931at2759"/>
<feature type="compositionally biased region" description="Basic and acidic residues" evidence="1">
    <location>
        <begin position="470"/>
        <end position="484"/>
    </location>
</feature>
<gene>
    <name evidence="2" type="ORF">DL546_008271</name>
</gene>
<evidence type="ECO:0000313" key="2">
    <source>
        <dbReference type="EMBL" id="RKU45213.1"/>
    </source>
</evidence>
<feature type="compositionally biased region" description="Basic and acidic residues" evidence="1">
    <location>
        <begin position="259"/>
        <end position="272"/>
    </location>
</feature>
<feature type="compositionally biased region" description="Basic and acidic residues" evidence="1">
    <location>
        <begin position="358"/>
        <end position="371"/>
    </location>
</feature>
<feature type="compositionally biased region" description="Basic and acidic residues" evidence="1">
    <location>
        <begin position="719"/>
        <end position="731"/>
    </location>
</feature>
<protein>
    <submittedName>
        <fullName evidence="2">Uncharacterized protein</fullName>
    </submittedName>
</protein>
<feature type="compositionally biased region" description="Basic and acidic residues" evidence="1">
    <location>
        <begin position="621"/>
        <end position="632"/>
    </location>
</feature>
<dbReference type="AlphaFoldDB" id="A0A420YBG5"/>
<feature type="compositionally biased region" description="Basic residues" evidence="1">
    <location>
        <begin position="529"/>
        <end position="546"/>
    </location>
</feature>
<feature type="compositionally biased region" description="Acidic residues" evidence="1">
    <location>
        <begin position="683"/>
        <end position="696"/>
    </location>
</feature>
<dbReference type="Proteomes" id="UP000275385">
    <property type="component" value="Unassembled WGS sequence"/>
</dbReference>
<dbReference type="EMBL" id="QVQW01000023">
    <property type="protein sequence ID" value="RKU45213.1"/>
    <property type="molecule type" value="Genomic_DNA"/>
</dbReference>
<organism evidence="2 3">
    <name type="scientific">Coniochaeta pulveracea</name>
    <dbReference type="NCBI Taxonomy" id="177199"/>
    <lineage>
        <taxon>Eukaryota</taxon>
        <taxon>Fungi</taxon>
        <taxon>Dikarya</taxon>
        <taxon>Ascomycota</taxon>
        <taxon>Pezizomycotina</taxon>
        <taxon>Sordariomycetes</taxon>
        <taxon>Sordariomycetidae</taxon>
        <taxon>Coniochaetales</taxon>
        <taxon>Coniochaetaceae</taxon>
        <taxon>Coniochaeta</taxon>
    </lineage>
</organism>
<feature type="compositionally biased region" description="Low complexity" evidence="1">
    <location>
        <begin position="608"/>
        <end position="620"/>
    </location>
</feature>
<name>A0A420YBG5_9PEZI</name>
<keyword evidence="3" id="KW-1185">Reference proteome</keyword>
<dbReference type="STRING" id="177199.A0A420YBG5"/>
<proteinExistence type="predicted"/>
<comment type="caution">
    <text evidence="2">The sequence shown here is derived from an EMBL/GenBank/DDBJ whole genome shotgun (WGS) entry which is preliminary data.</text>
</comment>
<sequence length="731" mass="83143">MFGKMDPCRDALRELPEGSLYKLAELLSAPPNTNPDVVRAAQRIKIRSFPAESGFIEDRVLVRKTGAYWFFNHKLCYEHKKLRSDFMSWCLVQLTEWISLRADKLRFYMRRFGDECPAEIKEYIYRISGIASLWLDDKQFARDFGYVPHQFKHQTFKHPCAACILSVIGARAQMLIDLRALMVSKNQQTRFQPLIEAWIDVLQDEKTTLGHLRDESDALASELRRIVHLVKKYNTERRRARWEKEKAEGKPWLEKRHDRAAFVRKPSKERGDTATVSGWVRRHSSSSKGSSSKSTKSTGSPNTSYSSDHTSSKHGGDGLTSRMKKLNVGGDDGRPGTPHSMASSRRYADIPSRLSPVPRKDRDKYDDDRSVYRGRRSTVSRDAVDRRQRSYSASPPGNERHRRSSSRDSAYDEENEGIEEAIRSSIHDTSGGDSGGSEFDTSGLKESDFADRASYESCMAIRKHVQMQSKVDERDRKIAERREQLAAQALEMGTEGYRSRSRSTHGSEEDDFVGDLPSFDNTANGKAKSTNRGHSRASGHSSKSRRTTSSSRYSSALSESYETIRPESPPPKDDLDCDSCYSDDSFDSRDSRHDRFVIPPGPDDMPNRSSSAFSSSGSSIRAREEEALDRLNKQIHRNSSTLDVGVDEEGMPDMPPLQERMKRDPFLKGKRSSSKPGSRAEEWLAEEEEEEGWETDILEKERGHIRKARKDGSIRPGTRFRDVTRKDYGGR</sequence>
<evidence type="ECO:0000313" key="3">
    <source>
        <dbReference type="Proteomes" id="UP000275385"/>
    </source>
</evidence>
<feature type="region of interest" description="Disordered" evidence="1">
    <location>
        <begin position="463"/>
        <end position="731"/>
    </location>
</feature>
<feature type="region of interest" description="Disordered" evidence="1">
    <location>
        <begin position="259"/>
        <end position="445"/>
    </location>
</feature>
<evidence type="ECO:0000256" key="1">
    <source>
        <dbReference type="SAM" id="MobiDB-lite"/>
    </source>
</evidence>
<feature type="compositionally biased region" description="Low complexity" evidence="1">
    <location>
        <begin position="286"/>
        <end position="300"/>
    </location>
</feature>
<feature type="compositionally biased region" description="Polar residues" evidence="1">
    <location>
        <begin position="519"/>
        <end position="528"/>
    </location>
</feature>
<feature type="compositionally biased region" description="Basic and acidic residues" evidence="1">
    <location>
        <begin position="562"/>
        <end position="574"/>
    </location>
</feature>
<reference evidence="2 3" key="1">
    <citation type="submission" date="2018-08" db="EMBL/GenBank/DDBJ databases">
        <title>Draft genome of the lignicolous fungus Coniochaeta pulveracea.</title>
        <authorList>
            <person name="Borstlap C.J."/>
            <person name="De Witt R.N."/>
            <person name="Botha A."/>
            <person name="Volschenk H."/>
        </authorList>
    </citation>
    <scope>NUCLEOTIDE SEQUENCE [LARGE SCALE GENOMIC DNA]</scope>
    <source>
        <strain evidence="2 3">CAB683</strain>
    </source>
</reference>